<dbReference type="EMBL" id="QWIU01000002">
    <property type="protein sequence ID" value="RNA63501.1"/>
    <property type="molecule type" value="Genomic_DNA"/>
</dbReference>
<protein>
    <submittedName>
        <fullName evidence="1">Uncharacterized protein</fullName>
    </submittedName>
</protein>
<evidence type="ECO:0000313" key="1">
    <source>
        <dbReference type="EMBL" id="RNA63501.1"/>
    </source>
</evidence>
<comment type="caution">
    <text evidence="1">The sequence shown here is derived from an EMBL/GenBank/DDBJ whole genome shotgun (WGS) entry which is preliminary data.</text>
</comment>
<gene>
    <name evidence="1" type="ORF">D1631_17030</name>
</gene>
<name>A0A3M7TIX9_9FLAO</name>
<dbReference type="RefSeq" id="WP_122637450.1">
    <property type="nucleotide sequence ID" value="NZ_QWIU01000002.1"/>
</dbReference>
<sequence>MTTYSIENISELTEKIRGSRDESAFPFNYWNKKKLDLQVHTKGKMYEKTMTVFKNEEPSASHFVMETYEPITKSSIWKGIDNISRIFKNTGFDITTDAKTSRFIAQSGIKEKIIDNFINGSMSSDPNIFAVPYIGDQGNWEIRFIESHLITSIDKESISFIDETHSTFEIELAYYPFLRKNHQNTYKADSLLSSYPKKIFSQNKIRYIYISREQYIIIDFKGEVFTATFHTLAKGTHPYIATGVNKEFGFVSESPVSPFVPFGNISLLQHRAARSVENIFGYPRMSEMELPCDHCHQGKEKCEITEDYPLGERECTKCHGTGSLSLQSIFKIYKRKLSEDPALNADIDPVKFHTPDVGILEYISQSWKDTLRLGEDAIYVQQIVETGNVQTAKSREKQLEQMYSWLDRLSNFFYNSASRIINNVCLLNGYGHVSIEKPISFAIMNELESFEYLNMIVNSNSPIFIKTVHIENFLKKYISSSNPIIRVVDLLKKVDVFCFYSMDDLQKMSNSGVIDDKQWKIHAYAFPLLNQMYALNPELFLQNDNEIIKELEVRLGAVIISSNAVLL</sequence>
<evidence type="ECO:0000313" key="2">
    <source>
        <dbReference type="Proteomes" id="UP000278775"/>
    </source>
</evidence>
<dbReference type="Proteomes" id="UP000278775">
    <property type="component" value="Unassembled WGS sequence"/>
</dbReference>
<proteinExistence type="predicted"/>
<accession>A0A3M7TIX9</accession>
<reference evidence="1 2" key="1">
    <citation type="submission" date="2018-08" db="EMBL/GenBank/DDBJ databases">
        <title>Chryseobacterium nematophagum: a novel matrix digesting pathogen of nematodes.</title>
        <authorList>
            <person name="Page A."/>
            <person name="Roberts M."/>
            <person name="Felix M.-A."/>
            <person name="Weir W."/>
        </authorList>
    </citation>
    <scope>NUCLEOTIDE SEQUENCE [LARGE SCALE GENOMIC DNA]</scope>
    <source>
        <strain evidence="1 2">JUb129</strain>
    </source>
</reference>
<dbReference type="AlphaFoldDB" id="A0A3M7TIX9"/>
<organism evidence="1 2">
    <name type="scientific">Chryseobacterium nematophagum</name>
    <dbReference type="NCBI Taxonomy" id="2305228"/>
    <lineage>
        <taxon>Bacteria</taxon>
        <taxon>Pseudomonadati</taxon>
        <taxon>Bacteroidota</taxon>
        <taxon>Flavobacteriia</taxon>
        <taxon>Flavobacteriales</taxon>
        <taxon>Weeksellaceae</taxon>
        <taxon>Chryseobacterium group</taxon>
        <taxon>Chryseobacterium</taxon>
    </lineage>
</organism>